<dbReference type="Pfam" id="PF00593">
    <property type="entry name" value="TonB_dep_Rec_b-barrel"/>
    <property type="match status" value="1"/>
</dbReference>
<evidence type="ECO:0000256" key="2">
    <source>
        <dbReference type="ARBA" id="ARBA00009810"/>
    </source>
</evidence>
<keyword evidence="16" id="KW-0614">Plasmid</keyword>
<dbReference type="PANTHER" id="PTHR30069:SF29">
    <property type="entry name" value="HEMOGLOBIN AND HEMOGLOBIN-HAPTOGLOBIN-BINDING PROTEIN 1-RELATED"/>
    <property type="match status" value="1"/>
</dbReference>
<dbReference type="InterPro" id="IPR037066">
    <property type="entry name" value="Plug_dom_sf"/>
</dbReference>
<dbReference type="Gene3D" id="2.170.130.10">
    <property type="entry name" value="TonB-dependent receptor, plug domain"/>
    <property type="match status" value="1"/>
</dbReference>
<comment type="similarity">
    <text evidence="2 11 13">Belongs to the TonB-dependent receptor family.</text>
</comment>
<comment type="subcellular location">
    <subcellularLocation>
        <location evidence="1 11">Cell outer membrane</location>
        <topology evidence="1 11">Multi-pass membrane protein</topology>
    </subcellularLocation>
</comment>
<dbReference type="Proteomes" id="UP001061862">
    <property type="component" value="Plasmid p_unnamed1"/>
</dbReference>
<keyword evidence="3 11" id="KW-0813">Transport</keyword>
<feature type="short sequence motif" description="TonB C-terminal box" evidence="12">
    <location>
        <begin position="757"/>
        <end position="774"/>
    </location>
</feature>
<dbReference type="PROSITE" id="PS01156">
    <property type="entry name" value="TONB_DEPENDENT_REC_2"/>
    <property type="match status" value="1"/>
</dbReference>
<keyword evidence="17" id="KW-1185">Reference proteome</keyword>
<evidence type="ECO:0000256" key="4">
    <source>
        <dbReference type="ARBA" id="ARBA00022452"/>
    </source>
</evidence>
<dbReference type="InterPro" id="IPR010949">
    <property type="entry name" value="TonB_Hb/transfer/lactofer_rcpt"/>
</dbReference>
<evidence type="ECO:0000313" key="17">
    <source>
        <dbReference type="Proteomes" id="UP001061862"/>
    </source>
</evidence>
<evidence type="ECO:0000256" key="5">
    <source>
        <dbReference type="ARBA" id="ARBA00022692"/>
    </source>
</evidence>
<dbReference type="InterPro" id="IPR011276">
    <property type="entry name" value="TonB_haem/Hb_rcpt"/>
</dbReference>
<keyword evidence="4 11" id="KW-1134">Transmembrane beta strand</keyword>
<organism evidence="16 17">
    <name type="scientific">Devosia neptuniae</name>
    <dbReference type="NCBI Taxonomy" id="191302"/>
    <lineage>
        <taxon>Bacteria</taxon>
        <taxon>Pseudomonadati</taxon>
        <taxon>Pseudomonadota</taxon>
        <taxon>Alphaproteobacteria</taxon>
        <taxon>Hyphomicrobiales</taxon>
        <taxon>Devosiaceae</taxon>
        <taxon>Devosia</taxon>
    </lineage>
</organism>
<evidence type="ECO:0000259" key="14">
    <source>
        <dbReference type="Pfam" id="PF00593"/>
    </source>
</evidence>
<feature type="domain" description="TonB-dependent receptor-like beta-barrel" evidence="14">
    <location>
        <begin position="309"/>
        <end position="728"/>
    </location>
</feature>
<dbReference type="PANTHER" id="PTHR30069">
    <property type="entry name" value="TONB-DEPENDENT OUTER MEMBRANE RECEPTOR"/>
    <property type="match status" value="1"/>
</dbReference>
<dbReference type="EMBL" id="CP104964">
    <property type="protein sequence ID" value="UXN68150.1"/>
    <property type="molecule type" value="Genomic_DNA"/>
</dbReference>
<sequence>MIGHTTRASSAGDSKAVRRQSLRALLGSTILASVLMCGVSVTLAQDNMSGTQITMLQRLVITSTRTSQRLLDVPATITVIGQDQINERVVRDIQDLVRNEPGVSVDRQTSITNPWGQLTGFTIRGMSGNRVQMLVDGSRVQERITDGSRDFVDPFNMKAVEIMRGPNSVLMGADALGGTVAFRTRDPSDLLEGSDKPWAVEVRTSFDSFDNSWRKQITGAYDFGPMQVLGSFGHLSANEAKLTNADPDGAPWAACPRPTYFRCDQLYPADTSAYNGLVKLVIAPNADHEIKLTGELFDRNTVIQQIWDSGARTGGYVSNAYPRELDMTRYRLAVEHNWQVNAPWLDSVKWQVSYSPQKRVTNSISYRTYPTRTQTVTQFRDYSERFLEADLQLVSSFGVGPTNHTLTYGFDGDIARSDYTGTNTTWRSDGVITPPAINQGFSFPKVETVRADFFLQDEIKAFDDRLTITPGLRLANYTISPDASYASLPGYKPGEVNSTELIKKLSVQYELTDNFSVYAAYGEGFKMPSAQQLFQSSLGIGTTGLVNITPNPELKPESVSNYEAGIRGEFDKGWFSVTGFYSKYDNFIRGLQPRPGAPLDPAGDPTVYWSDNVELVDLYGIEFGGEYEFYENIFATANLTWQHGSQRVSSGAATTPFDGTTPLTAVLGIRYEMPENGLKFELLTTLASGVTERADPAAFKPDGYALLDGYVTWKPTENVEINFGVQNILDTRYFPNTLTGYAANQTDIAVQGQNPLAAQVGPGRTFKIGTSVKF</sequence>
<dbReference type="InterPro" id="IPR010917">
    <property type="entry name" value="TonB_rcpt_CS"/>
</dbReference>
<geneLocation type="plasmid" evidence="16 17">
    <name>p_unnamed1</name>
</geneLocation>
<evidence type="ECO:0000259" key="15">
    <source>
        <dbReference type="Pfam" id="PF07715"/>
    </source>
</evidence>
<reference evidence="16 17" key="1">
    <citation type="submission" date="2022-09" db="EMBL/GenBank/DDBJ databases">
        <title>Interaction between co-microsymbionts with complementary sets of symbiotic genes in legume-rhizobium systems.</title>
        <authorList>
            <person name="Safronova V."/>
            <person name="Sazanova A."/>
            <person name="Afonin A."/>
            <person name="Chirak E."/>
        </authorList>
    </citation>
    <scope>NUCLEOTIDE SEQUENCE [LARGE SCALE GENOMIC DNA]</scope>
    <source>
        <strain evidence="16 17">A18/4-1</strain>
        <plasmid evidence="16 17">p_unnamed1</plasmid>
    </source>
</reference>
<dbReference type="InterPro" id="IPR039426">
    <property type="entry name" value="TonB-dep_rcpt-like"/>
</dbReference>
<evidence type="ECO:0000256" key="1">
    <source>
        <dbReference type="ARBA" id="ARBA00004571"/>
    </source>
</evidence>
<keyword evidence="7 13" id="KW-0798">TonB box</keyword>
<proteinExistence type="inferred from homology"/>
<evidence type="ECO:0000256" key="6">
    <source>
        <dbReference type="ARBA" id="ARBA00022729"/>
    </source>
</evidence>
<evidence type="ECO:0000256" key="11">
    <source>
        <dbReference type="PROSITE-ProRule" id="PRU01360"/>
    </source>
</evidence>
<evidence type="ECO:0000256" key="12">
    <source>
        <dbReference type="PROSITE-ProRule" id="PRU10144"/>
    </source>
</evidence>
<dbReference type="NCBIfam" id="TIGR01785">
    <property type="entry name" value="TonB-hemin"/>
    <property type="match status" value="1"/>
</dbReference>
<name>A0ABY6C7C8_9HYPH</name>
<keyword evidence="9 16" id="KW-0675">Receptor</keyword>
<dbReference type="InterPro" id="IPR000531">
    <property type="entry name" value="Beta-barrel_TonB"/>
</dbReference>
<keyword evidence="5 11" id="KW-0812">Transmembrane</keyword>
<evidence type="ECO:0000256" key="3">
    <source>
        <dbReference type="ARBA" id="ARBA00022448"/>
    </source>
</evidence>
<evidence type="ECO:0000256" key="8">
    <source>
        <dbReference type="ARBA" id="ARBA00023136"/>
    </source>
</evidence>
<evidence type="ECO:0000256" key="9">
    <source>
        <dbReference type="ARBA" id="ARBA00023170"/>
    </source>
</evidence>
<dbReference type="CDD" id="cd01347">
    <property type="entry name" value="ligand_gated_channel"/>
    <property type="match status" value="1"/>
</dbReference>
<gene>
    <name evidence="16" type="ORF">N8A98_01165</name>
</gene>
<accession>A0ABY6C7C8</accession>
<dbReference type="InterPro" id="IPR012910">
    <property type="entry name" value="Plug_dom"/>
</dbReference>
<dbReference type="NCBIfam" id="TIGR01786">
    <property type="entry name" value="TonB-hemlactrns"/>
    <property type="match status" value="1"/>
</dbReference>
<evidence type="ECO:0000256" key="13">
    <source>
        <dbReference type="RuleBase" id="RU003357"/>
    </source>
</evidence>
<evidence type="ECO:0000256" key="7">
    <source>
        <dbReference type="ARBA" id="ARBA00023077"/>
    </source>
</evidence>
<dbReference type="Gene3D" id="2.40.170.20">
    <property type="entry name" value="TonB-dependent receptor, beta-barrel domain"/>
    <property type="match status" value="1"/>
</dbReference>
<feature type="domain" description="TonB-dependent receptor plug" evidence="15">
    <location>
        <begin position="70"/>
        <end position="179"/>
    </location>
</feature>
<dbReference type="SUPFAM" id="SSF56935">
    <property type="entry name" value="Porins"/>
    <property type="match status" value="1"/>
</dbReference>
<dbReference type="RefSeq" id="WP_262165844.1">
    <property type="nucleotide sequence ID" value="NZ_CP104964.1"/>
</dbReference>
<keyword evidence="6" id="KW-0732">Signal</keyword>
<protein>
    <submittedName>
        <fullName evidence="16">TonB-dependent hemoglobin/transferrin/lactoferrin family receptor</fullName>
    </submittedName>
</protein>
<evidence type="ECO:0000313" key="16">
    <source>
        <dbReference type="EMBL" id="UXN68150.1"/>
    </source>
</evidence>
<keyword evidence="10 11" id="KW-0998">Cell outer membrane</keyword>
<dbReference type="InterPro" id="IPR036942">
    <property type="entry name" value="Beta-barrel_TonB_sf"/>
</dbReference>
<evidence type="ECO:0000256" key="10">
    <source>
        <dbReference type="ARBA" id="ARBA00023237"/>
    </source>
</evidence>
<keyword evidence="8 11" id="KW-0472">Membrane</keyword>
<dbReference type="Pfam" id="PF07715">
    <property type="entry name" value="Plug"/>
    <property type="match status" value="1"/>
</dbReference>
<dbReference type="PROSITE" id="PS52016">
    <property type="entry name" value="TONB_DEPENDENT_REC_3"/>
    <property type="match status" value="1"/>
</dbReference>